<organism evidence="3 4">
    <name type="scientific">Xylona heveae (strain CBS 132557 / TC161)</name>
    <dbReference type="NCBI Taxonomy" id="1328760"/>
    <lineage>
        <taxon>Eukaryota</taxon>
        <taxon>Fungi</taxon>
        <taxon>Dikarya</taxon>
        <taxon>Ascomycota</taxon>
        <taxon>Pezizomycotina</taxon>
        <taxon>Xylonomycetes</taxon>
        <taxon>Xylonales</taxon>
        <taxon>Xylonaceae</taxon>
        <taxon>Xylona</taxon>
    </lineage>
</organism>
<dbReference type="InParanoid" id="A0A164ZS12"/>
<feature type="compositionally biased region" description="Pro residues" evidence="1">
    <location>
        <begin position="86"/>
        <end position="96"/>
    </location>
</feature>
<evidence type="ECO:0000313" key="4">
    <source>
        <dbReference type="Proteomes" id="UP000076632"/>
    </source>
</evidence>
<name>A0A164ZS12_XYLHT</name>
<keyword evidence="4" id="KW-1185">Reference proteome</keyword>
<dbReference type="AlphaFoldDB" id="A0A164ZS12"/>
<proteinExistence type="predicted"/>
<dbReference type="GeneID" id="28901727"/>
<feature type="transmembrane region" description="Helical" evidence="2">
    <location>
        <begin position="45"/>
        <end position="67"/>
    </location>
</feature>
<keyword evidence="2" id="KW-0812">Transmembrane</keyword>
<evidence type="ECO:0000313" key="3">
    <source>
        <dbReference type="EMBL" id="KZF19440.1"/>
    </source>
</evidence>
<gene>
    <name evidence="3" type="ORF">L228DRAFT_43552</name>
</gene>
<keyword evidence="2" id="KW-0472">Membrane</keyword>
<protein>
    <submittedName>
        <fullName evidence="3">Uncharacterized protein</fullName>
    </submittedName>
</protein>
<keyword evidence="2" id="KW-1133">Transmembrane helix</keyword>
<accession>A0A164ZS12</accession>
<dbReference type="EMBL" id="KV407466">
    <property type="protein sequence ID" value="KZF19440.1"/>
    <property type="molecule type" value="Genomic_DNA"/>
</dbReference>
<dbReference type="RefSeq" id="XP_018184995.1">
    <property type="nucleotide sequence ID" value="XM_018336590.1"/>
</dbReference>
<evidence type="ECO:0000256" key="1">
    <source>
        <dbReference type="SAM" id="MobiDB-lite"/>
    </source>
</evidence>
<evidence type="ECO:0000256" key="2">
    <source>
        <dbReference type="SAM" id="Phobius"/>
    </source>
</evidence>
<sequence>MTATYPSLSAGARRGVYPMLLDSCPLVVEYPFQNPSLLLFVCPDLLYAFPIPLFCCTHCVPAIHLFAIRFPEFISFSVRNAGQPKAAPPSIPPQHPMPVQARGSNINTLHITPLTS</sequence>
<reference evidence="3 4" key="1">
    <citation type="journal article" date="2016" name="Fungal Biol.">
        <title>The genome of Xylona heveae provides a window into fungal endophytism.</title>
        <authorList>
            <person name="Gazis R."/>
            <person name="Kuo A."/>
            <person name="Riley R."/>
            <person name="LaButti K."/>
            <person name="Lipzen A."/>
            <person name="Lin J."/>
            <person name="Amirebrahimi M."/>
            <person name="Hesse C.N."/>
            <person name="Spatafora J.W."/>
            <person name="Henrissat B."/>
            <person name="Hainaut M."/>
            <person name="Grigoriev I.V."/>
            <person name="Hibbett D.S."/>
        </authorList>
    </citation>
    <scope>NUCLEOTIDE SEQUENCE [LARGE SCALE GENOMIC DNA]</scope>
    <source>
        <strain evidence="3 4">TC161</strain>
    </source>
</reference>
<dbReference type="Proteomes" id="UP000076632">
    <property type="component" value="Unassembled WGS sequence"/>
</dbReference>
<feature type="region of interest" description="Disordered" evidence="1">
    <location>
        <begin position="81"/>
        <end position="101"/>
    </location>
</feature>